<dbReference type="EMBL" id="UINC01112608">
    <property type="protein sequence ID" value="SVC81678.1"/>
    <property type="molecule type" value="Genomic_DNA"/>
</dbReference>
<evidence type="ECO:0000313" key="1">
    <source>
        <dbReference type="EMBL" id="SVC81678.1"/>
    </source>
</evidence>
<gene>
    <name evidence="1" type="ORF">METZ01_LOCUS334532</name>
</gene>
<sequence>SENEIMITRKFENLVLESYTRKSGYRVGKKNFMRELVTSFIVECTYVSSQ</sequence>
<organism evidence="1">
    <name type="scientific">marine metagenome</name>
    <dbReference type="NCBI Taxonomy" id="408172"/>
    <lineage>
        <taxon>unclassified sequences</taxon>
        <taxon>metagenomes</taxon>
        <taxon>ecological metagenomes</taxon>
    </lineage>
</organism>
<feature type="non-terminal residue" evidence="1">
    <location>
        <position position="1"/>
    </location>
</feature>
<accession>A0A382Q9R5</accession>
<proteinExistence type="predicted"/>
<dbReference type="AlphaFoldDB" id="A0A382Q9R5"/>
<name>A0A382Q9R5_9ZZZZ</name>
<protein>
    <submittedName>
        <fullName evidence="1">Uncharacterized protein</fullName>
    </submittedName>
</protein>
<reference evidence="1" key="1">
    <citation type="submission" date="2018-05" db="EMBL/GenBank/DDBJ databases">
        <authorList>
            <person name="Lanie J.A."/>
            <person name="Ng W.-L."/>
            <person name="Kazmierczak K.M."/>
            <person name="Andrzejewski T.M."/>
            <person name="Davidsen T.M."/>
            <person name="Wayne K.J."/>
            <person name="Tettelin H."/>
            <person name="Glass J.I."/>
            <person name="Rusch D."/>
            <person name="Podicherti R."/>
            <person name="Tsui H.-C.T."/>
            <person name="Winkler M.E."/>
        </authorList>
    </citation>
    <scope>NUCLEOTIDE SEQUENCE</scope>
</reference>